<sequence length="204" mass="23483">MSVNNLDFDDIHSFHSEIVLSKFVDRVMENCKSSQIHSFRLHFPTKWVKRTSVSYWIDKAVRLNVCDIDIRVLIFELPLSLFTCKTLTKLRIGRGNPTSLVWECPSLVNLPCLKTLDIAVRENPFLRKNPFVNAFELIRGCLVLESLSLGVGIHEEEKGYIFNIPTLKRPKLTLQRVCALVTKKVVLNVPNLEYLFVGGMFQQF</sequence>
<dbReference type="PANTHER" id="PTHR31900:SF31">
    <property type="entry name" value="F-BOX_LRR-REPEAT PROTEIN 13-LIKE"/>
    <property type="match status" value="1"/>
</dbReference>
<dbReference type="AlphaFoldDB" id="A0A9K3DLE5"/>
<keyword evidence="2" id="KW-1185">Reference proteome</keyword>
<dbReference type="InterPro" id="IPR050232">
    <property type="entry name" value="FBL13/AtMIF1-like"/>
</dbReference>
<proteinExistence type="predicted"/>
<evidence type="ECO:0000313" key="2">
    <source>
        <dbReference type="Proteomes" id="UP000215914"/>
    </source>
</evidence>
<dbReference type="EMBL" id="MNCJ02000332">
    <property type="protein sequence ID" value="KAF5757160.1"/>
    <property type="molecule type" value="Genomic_DNA"/>
</dbReference>
<name>A0A9K3DLE5_HELAN</name>
<reference evidence="1" key="1">
    <citation type="journal article" date="2017" name="Nature">
        <title>The sunflower genome provides insights into oil metabolism, flowering and Asterid evolution.</title>
        <authorList>
            <person name="Badouin H."/>
            <person name="Gouzy J."/>
            <person name="Grassa C.J."/>
            <person name="Murat F."/>
            <person name="Staton S.E."/>
            <person name="Cottret L."/>
            <person name="Lelandais-Briere C."/>
            <person name="Owens G.L."/>
            <person name="Carrere S."/>
            <person name="Mayjonade B."/>
            <person name="Legrand L."/>
            <person name="Gill N."/>
            <person name="Kane N.C."/>
            <person name="Bowers J.E."/>
            <person name="Hubner S."/>
            <person name="Bellec A."/>
            <person name="Berard A."/>
            <person name="Berges H."/>
            <person name="Blanchet N."/>
            <person name="Boniface M.C."/>
            <person name="Brunel D."/>
            <person name="Catrice O."/>
            <person name="Chaidir N."/>
            <person name="Claudel C."/>
            <person name="Donnadieu C."/>
            <person name="Faraut T."/>
            <person name="Fievet G."/>
            <person name="Helmstetter N."/>
            <person name="King M."/>
            <person name="Knapp S.J."/>
            <person name="Lai Z."/>
            <person name="Le Paslier M.C."/>
            <person name="Lippi Y."/>
            <person name="Lorenzon L."/>
            <person name="Mandel J.R."/>
            <person name="Marage G."/>
            <person name="Marchand G."/>
            <person name="Marquand E."/>
            <person name="Bret-Mestries E."/>
            <person name="Morien E."/>
            <person name="Nambeesan S."/>
            <person name="Nguyen T."/>
            <person name="Pegot-Espagnet P."/>
            <person name="Pouilly N."/>
            <person name="Raftis F."/>
            <person name="Sallet E."/>
            <person name="Schiex T."/>
            <person name="Thomas J."/>
            <person name="Vandecasteele C."/>
            <person name="Vares D."/>
            <person name="Vear F."/>
            <person name="Vautrin S."/>
            <person name="Crespi M."/>
            <person name="Mangin B."/>
            <person name="Burke J.M."/>
            <person name="Salse J."/>
            <person name="Munos S."/>
            <person name="Vincourt P."/>
            <person name="Rieseberg L.H."/>
            <person name="Langlade N.B."/>
        </authorList>
    </citation>
    <scope>NUCLEOTIDE SEQUENCE</scope>
    <source>
        <tissue evidence="1">Leaves</tissue>
    </source>
</reference>
<dbReference type="PANTHER" id="PTHR31900">
    <property type="entry name" value="F-BOX/RNI SUPERFAMILY PROTEIN-RELATED"/>
    <property type="match status" value="1"/>
</dbReference>
<gene>
    <name evidence="1" type="ORF">HanXRQr2_Chr17g0823341</name>
</gene>
<reference evidence="1" key="2">
    <citation type="submission" date="2020-06" db="EMBL/GenBank/DDBJ databases">
        <title>Helianthus annuus Genome sequencing and assembly Release 2.</title>
        <authorList>
            <person name="Gouzy J."/>
            <person name="Langlade N."/>
            <person name="Munos S."/>
        </authorList>
    </citation>
    <scope>NUCLEOTIDE SEQUENCE</scope>
    <source>
        <tissue evidence="1">Leaves</tissue>
    </source>
</reference>
<comment type="caution">
    <text evidence="1">The sequence shown here is derived from an EMBL/GenBank/DDBJ whole genome shotgun (WGS) entry which is preliminary data.</text>
</comment>
<organism evidence="1 2">
    <name type="scientific">Helianthus annuus</name>
    <name type="common">Common sunflower</name>
    <dbReference type="NCBI Taxonomy" id="4232"/>
    <lineage>
        <taxon>Eukaryota</taxon>
        <taxon>Viridiplantae</taxon>
        <taxon>Streptophyta</taxon>
        <taxon>Embryophyta</taxon>
        <taxon>Tracheophyta</taxon>
        <taxon>Spermatophyta</taxon>
        <taxon>Magnoliopsida</taxon>
        <taxon>eudicotyledons</taxon>
        <taxon>Gunneridae</taxon>
        <taxon>Pentapetalae</taxon>
        <taxon>asterids</taxon>
        <taxon>campanulids</taxon>
        <taxon>Asterales</taxon>
        <taxon>Asteraceae</taxon>
        <taxon>Asteroideae</taxon>
        <taxon>Heliantheae alliance</taxon>
        <taxon>Heliantheae</taxon>
        <taxon>Helianthus</taxon>
    </lineage>
</organism>
<dbReference type="Gramene" id="mRNA:HanXRQr2_Chr17g0823341">
    <property type="protein sequence ID" value="CDS:HanXRQr2_Chr17g0823341.1"/>
    <property type="gene ID" value="HanXRQr2_Chr17g0823341"/>
</dbReference>
<evidence type="ECO:0000313" key="1">
    <source>
        <dbReference type="EMBL" id="KAF5757160.1"/>
    </source>
</evidence>
<accession>A0A9K3DLE5</accession>
<protein>
    <submittedName>
        <fullName evidence="1">Leucine-rich repeat domain superfamily</fullName>
    </submittedName>
</protein>
<dbReference type="Proteomes" id="UP000215914">
    <property type="component" value="Unassembled WGS sequence"/>
</dbReference>